<dbReference type="OrthoDB" id="364779at2759"/>
<dbReference type="InterPro" id="IPR006968">
    <property type="entry name" value="RUS_fam"/>
</dbReference>
<feature type="compositionally biased region" description="Polar residues" evidence="6">
    <location>
        <begin position="1"/>
        <end position="19"/>
    </location>
</feature>
<dbReference type="InterPro" id="IPR055412">
    <property type="entry name" value="UVB_sens_C"/>
</dbReference>
<comment type="similarity">
    <text evidence="2">Belongs to the RUS1 family.</text>
</comment>
<evidence type="ECO:0000256" key="1">
    <source>
        <dbReference type="ARBA" id="ARBA00004370"/>
    </source>
</evidence>
<keyword evidence="3 7" id="KW-0812">Transmembrane</keyword>
<dbReference type="Pfam" id="PF24160">
    <property type="entry name" value="UVB_sens_C"/>
    <property type="match status" value="1"/>
</dbReference>
<evidence type="ECO:0000256" key="6">
    <source>
        <dbReference type="SAM" id="MobiDB-lite"/>
    </source>
</evidence>
<evidence type="ECO:0000256" key="3">
    <source>
        <dbReference type="ARBA" id="ARBA00022692"/>
    </source>
</evidence>
<evidence type="ECO:0000256" key="7">
    <source>
        <dbReference type="SAM" id="Phobius"/>
    </source>
</evidence>
<organism evidence="10 11">
    <name type="scientific">Pomacea canaliculata</name>
    <name type="common">Golden apple snail</name>
    <dbReference type="NCBI Taxonomy" id="400727"/>
    <lineage>
        <taxon>Eukaryota</taxon>
        <taxon>Metazoa</taxon>
        <taxon>Spiralia</taxon>
        <taxon>Lophotrochozoa</taxon>
        <taxon>Mollusca</taxon>
        <taxon>Gastropoda</taxon>
        <taxon>Caenogastropoda</taxon>
        <taxon>Architaenioglossa</taxon>
        <taxon>Ampullarioidea</taxon>
        <taxon>Ampullariidae</taxon>
        <taxon>Pomacea</taxon>
    </lineage>
</organism>
<evidence type="ECO:0000259" key="8">
    <source>
        <dbReference type="Pfam" id="PF04884"/>
    </source>
</evidence>
<dbReference type="GO" id="GO:0016020">
    <property type="term" value="C:membrane"/>
    <property type="evidence" value="ECO:0007669"/>
    <property type="project" value="UniProtKB-SubCell"/>
</dbReference>
<evidence type="ECO:0000256" key="4">
    <source>
        <dbReference type="ARBA" id="ARBA00022989"/>
    </source>
</evidence>
<feature type="transmembrane region" description="Helical" evidence="7">
    <location>
        <begin position="272"/>
        <end position="299"/>
    </location>
</feature>
<feature type="domain" description="Protein root UVB sensitive/RUS" evidence="8">
    <location>
        <begin position="152"/>
        <end position="386"/>
    </location>
</feature>
<proteinExistence type="inferred from homology"/>
<accession>A0A2T7PCW1</accession>
<evidence type="ECO:0000313" key="10">
    <source>
        <dbReference type="EMBL" id="PVD31275.1"/>
    </source>
</evidence>
<reference evidence="10 11" key="1">
    <citation type="submission" date="2018-04" db="EMBL/GenBank/DDBJ databases">
        <title>The genome of golden apple snail Pomacea canaliculata provides insight into stress tolerance and invasive adaptation.</title>
        <authorList>
            <person name="Liu C."/>
            <person name="Liu B."/>
            <person name="Ren Y."/>
            <person name="Zhang Y."/>
            <person name="Wang H."/>
            <person name="Li S."/>
            <person name="Jiang F."/>
            <person name="Yin L."/>
            <person name="Zhang G."/>
            <person name="Qian W."/>
            <person name="Fan W."/>
        </authorList>
    </citation>
    <scope>NUCLEOTIDE SEQUENCE [LARGE SCALE GENOMIC DNA]</scope>
    <source>
        <strain evidence="10">SZHN2017</strain>
        <tissue evidence="10">Muscle</tissue>
    </source>
</reference>
<protein>
    <submittedName>
        <fullName evidence="10">Uncharacterized protein</fullName>
    </submittedName>
</protein>
<evidence type="ECO:0000313" key="11">
    <source>
        <dbReference type="Proteomes" id="UP000245119"/>
    </source>
</evidence>
<dbReference type="AlphaFoldDB" id="A0A2T7PCW1"/>
<dbReference type="EMBL" id="PZQS01000004">
    <property type="protein sequence ID" value="PVD31275.1"/>
    <property type="molecule type" value="Genomic_DNA"/>
</dbReference>
<feature type="region of interest" description="Disordered" evidence="6">
    <location>
        <begin position="1"/>
        <end position="46"/>
    </location>
</feature>
<dbReference type="Pfam" id="PF04884">
    <property type="entry name" value="UVB_sens_prot"/>
    <property type="match status" value="1"/>
</dbReference>
<dbReference type="PANTHER" id="PTHR12770">
    <property type="entry name" value="RUS1 FAMILY PROTEIN C16ORF58"/>
    <property type="match status" value="1"/>
</dbReference>
<evidence type="ECO:0000256" key="5">
    <source>
        <dbReference type="ARBA" id="ARBA00023136"/>
    </source>
</evidence>
<dbReference type="PANTHER" id="PTHR12770:SF31">
    <property type="entry name" value="RUS FAMILY MEMBER 1"/>
    <property type="match status" value="1"/>
</dbReference>
<feature type="domain" description="Root UVB sensitive protein C-terminal" evidence="9">
    <location>
        <begin position="391"/>
        <end position="546"/>
    </location>
</feature>
<feature type="transmembrane region" description="Helical" evidence="7">
    <location>
        <begin position="343"/>
        <end position="361"/>
    </location>
</feature>
<keyword evidence="4 7" id="KW-1133">Transmembrane helix</keyword>
<evidence type="ECO:0000256" key="2">
    <source>
        <dbReference type="ARBA" id="ARBA00007558"/>
    </source>
</evidence>
<comment type="subcellular location">
    <subcellularLocation>
        <location evidence="1">Membrane</location>
    </subcellularLocation>
</comment>
<dbReference type="InterPro" id="IPR054549">
    <property type="entry name" value="UVB_sens_RUS_dom"/>
</dbReference>
<feature type="transmembrane region" description="Helical" evidence="7">
    <location>
        <begin position="320"/>
        <end position="337"/>
    </location>
</feature>
<sequence length="554" mass="62208">MNTHQFFSPPGSSLSTELPQDQVHSENKKKCTQRRTRADQSRKGGTDDKSLCILTLSIGDVKRWCHAQPDSTGPLLFEVFGIVDSAAQKESDCSKFFILRDETGSIGCHFYEIDRHLPNLMRGQWHRCVGMLHSKREELQCLSVRQAGLEERRAAHRRTTVFLPQGYPETVSQDYLAYQIWDTVQAFASSLSNSLAAHALLQGIGVGDENATVLAATMTWIMKDGTGMIGRIIFAWLHGSSLDCNAKRWRLFADFLNDIAMCLEILAPLFQAYFRLVVCFAGVCKSIVGVAGGATRAALTQHQARRNNMADVSAKDGSQETLVNLSALLCSIVLLQTVSGHFWLTWIVFSLLTTLHLFANYRAVRAVCMESLNQARLHIIMQDYFSYGTVPDVVTVNLREPVVMIKSQKPNIALGVSFSTACSRYKDFESIKKAYSDLSSKYLLCYSKDRDLLIIVLSHEAEVKDQLQACVQAELLRFLLQKPRQALSPQFQHLVSHLDVDDEVTAMQLTYKASEKLMPSLLQELKSNGWITSYTLLGANEWRASWKFSSSKHD</sequence>
<feature type="compositionally biased region" description="Basic and acidic residues" evidence="6">
    <location>
        <begin position="36"/>
        <end position="46"/>
    </location>
</feature>
<comment type="caution">
    <text evidence="10">The sequence shown here is derived from an EMBL/GenBank/DDBJ whole genome shotgun (WGS) entry which is preliminary data.</text>
</comment>
<dbReference type="Proteomes" id="UP000245119">
    <property type="component" value="Linkage Group LG4"/>
</dbReference>
<name>A0A2T7PCW1_POMCA</name>
<evidence type="ECO:0000259" key="9">
    <source>
        <dbReference type="Pfam" id="PF24160"/>
    </source>
</evidence>
<keyword evidence="11" id="KW-1185">Reference proteome</keyword>
<gene>
    <name evidence="10" type="ORF">C0Q70_06687</name>
</gene>
<keyword evidence="5 7" id="KW-0472">Membrane</keyword>